<evidence type="ECO:0000313" key="2">
    <source>
        <dbReference type="WBParaSite" id="Pan_g23571.t1"/>
    </source>
</evidence>
<organism evidence="1 2">
    <name type="scientific">Panagrellus redivivus</name>
    <name type="common">Microworm</name>
    <dbReference type="NCBI Taxonomy" id="6233"/>
    <lineage>
        <taxon>Eukaryota</taxon>
        <taxon>Metazoa</taxon>
        <taxon>Ecdysozoa</taxon>
        <taxon>Nematoda</taxon>
        <taxon>Chromadorea</taxon>
        <taxon>Rhabditida</taxon>
        <taxon>Tylenchina</taxon>
        <taxon>Panagrolaimomorpha</taxon>
        <taxon>Panagrolaimoidea</taxon>
        <taxon>Panagrolaimidae</taxon>
        <taxon>Panagrellus</taxon>
    </lineage>
</organism>
<reference evidence="1" key="1">
    <citation type="journal article" date="2013" name="Genetics">
        <title>The draft genome and transcriptome of Panagrellus redivivus are shaped by the harsh demands of a free-living lifestyle.</title>
        <authorList>
            <person name="Srinivasan J."/>
            <person name="Dillman A.R."/>
            <person name="Macchietto M.G."/>
            <person name="Heikkinen L."/>
            <person name="Lakso M."/>
            <person name="Fracchia K.M."/>
            <person name="Antoshechkin I."/>
            <person name="Mortazavi A."/>
            <person name="Wong G."/>
            <person name="Sternberg P.W."/>
        </authorList>
    </citation>
    <scope>NUCLEOTIDE SEQUENCE [LARGE SCALE GENOMIC DNA]</scope>
    <source>
        <strain evidence="1">MT8872</strain>
    </source>
</reference>
<dbReference type="WBParaSite" id="Pan_g23571.t1">
    <property type="protein sequence ID" value="Pan_g23571.t1"/>
    <property type="gene ID" value="Pan_g23571"/>
</dbReference>
<sequence length="89" mass="10245">MLCYANFANFYPTNATFLNKTKEVKPAISKQRVVLPSQGAREMIREKKPLRRMGTVVLLTLRKVLKGTNPVANKRHKPKSFIVMSLWKD</sequence>
<evidence type="ECO:0000313" key="1">
    <source>
        <dbReference type="Proteomes" id="UP000492821"/>
    </source>
</evidence>
<reference evidence="2" key="2">
    <citation type="submission" date="2020-10" db="UniProtKB">
        <authorList>
            <consortium name="WormBaseParasite"/>
        </authorList>
    </citation>
    <scope>IDENTIFICATION</scope>
</reference>
<dbReference type="Proteomes" id="UP000492821">
    <property type="component" value="Unassembled WGS sequence"/>
</dbReference>
<accession>A0A7E4ZXP6</accession>
<protein>
    <submittedName>
        <fullName evidence="2">Uncharacterized protein</fullName>
    </submittedName>
</protein>
<proteinExistence type="predicted"/>
<name>A0A7E4ZXP6_PANRE</name>
<dbReference type="AlphaFoldDB" id="A0A7E4ZXP6"/>
<keyword evidence="1" id="KW-1185">Reference proteome</keyword>